<protein>
    <recommendedName>
        <fullName evidence="3">DNA2/NAM7 helicase helicase domain-containing protein</fullName>
    </recommendedName>
</protein>
<dbReference type="Proteomes" id="UP000663881">
    <property type="component" value="Unassembled WGS sequence"/>
</dbReference>
<evidence type="ECO:0008006" key="3">
    <source>
        <dbReference type="Google" id="ProtNLM"/>
    </source>
</evidence>
<name>A0A820RCS1_9BILA</name>
<comment type="caution">
    <text evidence="1">The sequence shown here is derived from an EMBL/GenBank/DDBJ whole genome shotgun (WGS) entry which is preliminary data.</text>
</comment>
<organism evidence="1 2">
    <name type="scientific">Adineta steineri</name>
    <dbReference type="NCBI Taxonomy" id="433720"/>
    <lineage>
        <taxon>Eukaryota</taxon>
        <taxon>Metazoa</taxon>
        <taxon>Spiralia</taxon>
        <taxon>Gnathifera</taxon>
        <taxon>Rotifera</taxon>
        <taxon>Eurotatoria</taxon>
        <taxon>Bdelloidea</taxon>
        <taxon>Adinetida</taxon>
        <taxon>Adinetidae</taxon>
        <taxon>Adineta</taxon>
    </lineage>
</organism>
<sequence>PPGCGKTFLGVRLAELFYHNRERITGCNRPILMICYTNHALDQFLSTIIQKLHPKPGDIVRVGGRSTNPEIEPFLIQKLRQQRRNVRVENKELSDK</sequence>
<evidence type="ECO:0000313" key="1">
    <source>
        <dbReference type="EMBL" id="CAF4435199.1"/>
    </source>
</evidence>
<evidence type="ECO:0000313" key="2">
    <source>
        <dbReference type="Proteomes" id="UP000663881"/>
    </source>
</evidence>
<dbReference type="Gene3D" id="3.40.50.300">
    <property type="entry name" value="P-loop containing nucleotide triphosphate hydrolases"/>
    <property type="match status" value="1"/>
</dbReference>
<dbReference type="InterPro" id="IPR027417">
    <property type="entry name" value="P-loop_NTPase"/>
</dbReference>
<accession>A0A820RCS1</accession>
<dbReference type="AlphaFoldDB" id="A0A820RCS1"/>
<proteinExistence type="predicted"/>
<gene>
    <name evidence="1" type="ORF">OKA104_LOCUS53306</name>
</gene>
<dbReference type="EMBL" id="CAJOAY010032928">
    <property type="protein sequence ID" value="CAF4435199.1"/>
    <property type="molecule type" value="Genomic_DNA"/>
</dbReference>
<feature type="non-terminal residue" evidence="1">
    <location>
        <position position="96"/>
    </location>
</feature>
<dbReference type="SUPFAM" id="SSF52540">
    <property type="entry name" value="P-loop containing nucleoside triphosphate hydrolases"/>
    <property type="match status" value="1"/>
</dbReference>
<reference evidence="1" key="1">
    <citation type="submission" date="2021-02" db="EMBL/GenBank/DDBJ databases">
        <authorList>
            <person name="Nowell W R."/>
        </authorList>
    </citation>
    <scope>NUCLEOTIDE SEQUENCE</scope>
</reference>
<feature type="non-terminal residue" evidence="1">
    <location>
        <position position="1"/>
    </location>
</feature>